<evidence type="ECO:0000313" key="2">
    <source>
        <dbReference type="EMBL" id="ADB25331.1"/>
    </source>
</evidence>
<keyword evidence="1" id="KW-1133">Transmembrane helix</keyword>
<sequence>MGVDKNHCIPLHREVIDTYIGDVLLLLVEHLDHDVLLGGVERLLLLVVLLALVGAMSLTLVKAGAARLVQAQAEQLVRIDDHALEVERLFQQLQAVEADVLRHGGAVLRLERGSRAVV</sequence>
<feature type="transmembrane region" description="Helical" evidence="1">
    <location>
        <begin position="43"/>
        <end position="61"/>
    </location>
</feature>
<proteinExistence type="evidence at transcript level"/>
<evidence type="ECO:0000256" key="1">
    <source>
        <dbReference type="SAM" id="Phobius"/>
    </source>
</evidence>
<keyword evidence="1" id="KW-0472">Membrane</keyword>
<dbReference type="EMBL" id="BT120115">
    <property type="protein sequence ID" value="ADB25331.1"/>
    <property type="molecule type" value="mRNA"/>
</dbReference>
<name>D2NUH2_DROME</name>
<reference evidence="2" key="1">
    <citation type="submission" date="2010-01" db="EMBL/GenBank/DDBJ databases">
        <authorList>
            <person name="Carlson J."/>
            <person name="Booth B."/>
            <person name="Frise E."/>
            <person name="Sandler J."/>
            <person name="Wan K."/>
            <person name="Yu C."/>
            <person name="Celniker S."/>
        </authorList>
    </citation>
    <scope>NUCLEOTIDE SEQUENCE</scope>
</reference>
<accession>D2NUH2</accession>
<keyword evidence="1" id="KW-0812">Transmembrane</keyword>
<dbReference type="AlphaFoldDB" id="D2NUH2"/>
<organism evidence="2">
    <name type="scientific">Drosophila melanogaster</name>
    <name type="common">Fruit fly</name>
    <dbReference type="NCBI Taxonomy" id="7227"/>
    <lineage>
        <taxon>Eukaryota</taxon>
        <taxon>Metazoa</taxon>
        <taxon>Ecdysozoa</taxon>
        <taxon>Arthropoda</taxon>
        <taxon>Hexapoda</taxon>
        <taxon>Insecta</taxon>
        <taxon>Pterygota</taxon>
        <taxon>Neoptera</taxon>
        <taxon>Endopterygota</taxon>
        <taxon>Diptera</taxon>
        <taxon>Brachycera</taxon>
        <taxon>Muscomorpha</taxon>
        <taxon>Ephydroidea</taxon>
        <taxon>Drosophilidae</taxon>
        <taxon>Drosophila</taxon>
        <taxon>Sophophora</taxon>
    </lineage>
</organism>
<gene>
    <name evidence="2" type="primary">dwg-RA</name>
</gene>
<protein>
    <submittedName>
        <fullName evidence="2">MIP15258p</fullName>
    </submittedName>
</protein>